<feature type="region of interest" description="Disordered" evidence="1">
    <location>
        <begin position="117"/>
        <end position="137"/>
    </location>
</feature>
<feature type="signal peptide" evidence="2">
    <location>
        <begin position="1"/>
        <end position="24"/>
    </location>
</feature>
<protein>
    <recommendedName>
        <fullName evidence="5">SGNH hydrolase-type esterase domain-containing protein</fullName>
    </recommendedName>
</protein>
<evidence type="ECO:0000313" key="3">
    <source>
        <dbReference type="EMBL" id="CAK0831042.1"/>
    </source>
</evidence>
<evidence type="ECO:0000256" key="2">
    <source>
        <dbReference type="SAM" id="SignalP"/>
    </source>
</evidence>
<dbReference type="EMBL" id="CAUYUJ010011112">
    <property type="protein sequence ID" value="CAK0831042.1"/>
    <property type="molecule type" value="Genomic_DNA"/>
</dbReference>
<gene>
    <name evidence="3" type="ORF">PCOR1329_LOCUS29487</name>
</gene>
<evidence type="ECO:0008006" key="5">
    <source>
        <dbReference type="Google" id="ProtNLM"/>
    </source>
</evidence>
<dbReference type="Proteomes" id="UP001189429">
    <property type="component" value="Unassembled WGS sequence"/>
</dbReference>
<feature type="chain" id="PRO_5047199580" description="SGNH hydrolase-type esterase domain-containing protein" evidence="2">
    <location>
        <begin position="25"/>
        <end position="336"/>
    </location>
</feature>
<comment type="caution">
    <text evidence="3">The sequence shown here is derived from an EMBL/GenBank/DDBJ whole genome shotgun (WGS) entry which is preliminary data.</text>
</comment>
<reference evidence="3" key="1">
    <citation type="submission" date="2023-10" db="EMBL/GenBank/DDBJ databases">
        <authorList>
            <person name="Chen Y."/>
            <person name="Shah S."/>
            <person name="Dougan E. K."/>
            <person name="Thang M."/>
            <person name="Chan C."/>
        </authorList>
    </citation>
    <scope>NUCLEOTIDE SEQUENCE [LARGE SCALE GENOMIC DNA]</scope>
</reference>
<evidence type="ECO:0000313" key="4">
    <source>
        <dbReference type="Proteomes" id="UP001189429"/>
    </source>
</evidence>
<dbReference type="SUPFAM" id="SSF52266">
    <property type="entry name" value="SGNH hydrolase"/>
    <property type="match status" value="1"/>
</dbReference>
<keyword evidence="4" id="KW-1185">Reference proteome</keyword>
<organism evidence="3 4">
    <name type="scientific">Prorocentrum cordatum</name>
    <dbReference type="NCBI Taxonomy" id="2364126"/>
    <lineage>
        <taxon>Eukaryota</taxon>
        <taxon>Sar</taxon>
        <taxon>Alveolata</taxon>
        <taxon>Dinophyceae</taxon>
        <taxon>Prorocentrales</taxon>
        <taxon>Prorocentraceae</taxon>
        <taxon>Prorocentrum</taxon>
    </lineage>
</organism>
<proteinExistence type="predicted"/>
<dbReference type="InterPro" id="IPR036514">
    <property type="entry name" value="SGNH_hydro_sf"/>
</dbReference>
<name>A0ABN9SGG2_9DINO</name>
<keyword evidence="2" id="KW-0732">Signal</keyword>
<sequence>MVAFLNYGLTWFLVSRIHFALSLSQTPVPEFVTKSIDSEKRQFQSVLIIGSSVDRYAVGMNYPHQTFTFKSFKLQHNVVFDDKRNTGVAVLQHPGVGLNGNLEEPFWNPGIGHTTVKTNAKRPAGTKPPGTAWESPQEASWQYQPTYKVIQAAPELARTAFGQAPDLVVVESSLWDLATWWQQLGHRATPKRLQHWCNHDLPYLLKNVTDIFKQSRVVFRTAPTVALWNNERWTQADFDALHDCVKRRSAGTGKVFENVGVIDYHQIMDTLISSTAKDSLDGLWKPDGYHPSAVPGRLYLNEIFKLLGVQPLTAPEYGRRVFGENEDFYVEADDVF</sequence>
<accession>A0ABN9SGG2</accession>
<evidence type="ECO:0000256" key="1">
    <source>
        <dbReference type="SAM" id="MobiDB-lite"/>
    </source>
</evidence>
<dbReference type="Gene3D" id="3.40.50.1110">
    <property type="entry name" value="SGNH hydrolase"/>
    <property type="match status" value="1"/>
</dbReference>